<dbReference type="KEGG" id="acou:A5CBH24_03460"/>
<name>A0A4Y1WPJ4_9BACT</name>
<protein>
    <submittedName>
        <fullName evidence="1">Uncharacterized protein</fullName>
    </submittedName>
</protein>
<evidence type="ECO:0000313" key="2">
    <source>
        <dbReference type="Proteomes" id="UP000318946"/>
    </source>
</evidence>
<organism evidence="1 2">
    <name type="scientific">Alistipes communis</name>
    <dbReference type="NCBI Taxonomy" id="2585118"/>
    <lineage>
        <taxon>Bacteria</taxon>
        <taxon>Pseudomonadati</taxon>
        <taxon>Bacteroidota</taxon>
        <taxon>Bacteroidia</taxon>
        <taxon>Bacteroidales</taxon>
        <taxon>Rikenellaceae</taxon>
        <taxon>Alistipes</taxon>
    </lineage>
</organism>
<gene>
    <name evidence="1" type="ORF">A5CBH24_03460</name>
</gene>
<dbReference type="Proteomes" id="UP000318946">
    <property type="component" value="Chromosome"/>
</dbReference>
<evidence type="ECO:0000313" key="1">
    <source>
        <dbReference type="EMBL" id="BBL03033.1"/>
    </source>
</evidence>
<dbReference type="GeneID" id="78343390"/>
<dbReference type="AlphaFoldDB" id="A0A4Y1WPJ4"/>
<proteinExistence type="predicted"/>
<dbReference type="RefSeq" id="WP_162502257.1">
    <property type="nucleotide sequence ID" value="NZ_AP019735.1"/>
</dbReference>
<reference evidence="2" key="1">
    <citation type="submission" date="2019-06" db="EMBL/GenBank/DDBJ databases">
        <title>Alistipes onderdonkii subsp. vulgaris subsp. nov., Alistipes dispar sp. nov. and Alistipes communis sp. nov., isolated from human faeces, and creation of Alistipes onderdonkii subsp. onderdonkii subsp. nov.</title>
        <authorList>
            <person name="Sakamoto M."/>
            <person name="Ikeyama N."/>
            <person name="Ogata Y."/>
            <person name="Suda W."/>
            <person name="Iino T."/>
            <person name="Hattori M."/>
            <person name="Ohkuma M."/>
        </authorList>
    </citation>
    <scope>NUCLEOTIDE SEQUENCE [LARGE SCALE GENOMIC DNA]</scope>
    <source>
        <strain evidence="2">5CBH24</strain>
    </source>
</reference>
<keyword evidence="2" id="KW-1185">Reference proteome</keyword>
<accession>A0A4Y1WPJ4</accession>
<dbReference type="EMBL" id="AP019735">
    <property type="protein sequence ID" value="BBL03033.1"/>
    <property type="molecule type" value="Genomic_DNA"/>
</dbReference>
<sequence length="56" mass="6444">MKTRIEVKSRATGKVIASHEENRRMTAKEIEKAKRDCLRNLDLAKVTAPEVTYIKD</sequence>